<evidence type="ECO:0000313" key="5">
    <source>
        <dbReference type="EMBL" id="MQX51963.1"/>
    </source>
</evidence>
<dbReference type="Gene3D" id="3.10.490.10">
    <property type="entry name" value="Gamma-glutamyl cyclotransferase-like"/>
    <property type="match status" value="1"/>
</dbReference>
<evidence type="ECO:0000259" key="4">
    <source>
        <dbReference type="Pfam" id="PF06094"/>
    </source>
</evidence>
<comment type="similarity">
    <text evidence="1 3">Belongs to the gamma-glutamylcyclotransferase family.</text>
</comment>
<evidence type="ECO:0000313" key="6">
    <source>
        <dbReference type="Proteomes" id="UP000469421"/>
    </source>
</evidence>
<dbReference type="Proteomes" id="UP000469421">
    <property type="component" value="Unassembled WGS sequence"/>
</dbReference>
<dbReference type="InterPro" id="IPR013024">
    <property type="entry name" value="GGCT-like"/>
</dbReference>
<dbReference type="RefSeq" id="WP_153498721.1">
    <property type="nucleotide sequence ID" value="NZ_WIRE01000001.1"/>
</dbReference>
<feature type="domain" description="Gamma-glutamylcyclotransferase AIG2-like" evidence="4">
    <location>
        <begin position="3"/>
        <end position="111"/>
    </location>
</feature>
<evidence type="ECO:0000256" key="1">
    <source>
        <dbReference type="ARBA" id="ARBA00008861"/>
    </source>
</evidence>
<dbReference type="GO" id="GO:0061929">
    <property type="term" value="F:gamma-glutamylaminecyclotransferase activity"/>
    <property type="evidence" value="ECO:0007669"/>
    <property type="project" value="InterPro"/>
</dbReference>
<dbReference type="GO" id="GO:0005829">
    <property type="term" value="C:cytosol"/>
    <property type="evidence" value="ECO:0007669"/>
    <property type="project" value="TreeGrafter"/>
</dbReference>
<dbReference type="PANTHER" id="PTHR12510">
    <property type="entry name" value="TROPONIN C-AKIN-1 PROTEIN"/>
    <property type="match status" value="1"/>
</dbReference>
<dbReference type="PANTHER" id="PTHR12510:SF4">
    <property type="entry name" value="GAMMA-GLUTAMYLAMINECYCLOTRANSFERASE"/>
    <property type="match status" value="1"/>
</dbReference>
<dbReference type="InterPro" id="IPR036568">
    <property type="entry name" value="GGCT-like_sf"/>
</dbReference>
<accession>A0A6N7LPM4</accession>
<organism evidence="5 6">
    <name type="scientific">Alcanivorax sediminis</name>
    <dbReference type="NCBI Taxonomy" id="2663008"/>
    <lineage>
        <taxon>Bacteria</taxon>
        <taxon>Pseudomonadati</taxon>
        <taxon>Pseudomonadota</taxon>
        <taxon>Gammaproteobacteria</taxon>
        <taxon>Oceanospirillales</taxon>
        <taxon>Alcanivoracaceae</taxon>
        <taxon>Alcanivorax</taxon>
    </lineage>
</organism>
<dbReference type="SUPFAM" id="SSF110857">
    <property type="entry name" value="Gamma-glutamyl cyclotransferase-like"/>
    <property type="match status" value="1"/>
</dbReference>
<dbReference type="InterPro" id="IPR009288">
    <property type="entry name" value="AIG2-like_dom"/>
</dbReference>
<keyword evidence="5" id="KW-0808">Transferase</keyword>
<dbReference type="AlphaFoldDB" id="A0A6N7LPM4"/>
<reference evidence="5 6" key="1">
    <citation type="submission" date="2019-10" db="EMBL/GenBank/DDBJ databases">
        <title>Alcanivorax sp.PA15-N-34 draft genome sequence.</title>
        <authorList>
            <person name="Liao X."/>
            <person name="Shao Z."/>
        </authorList>
    </citation>
    <scope>NUCLEOTIDE SEQUENCE [LARGE SCALE GENOMIC DNA]</scope>
    <source>
        <strain evidence="5 6">PA15-N-34</strain>
    </source>
</reference>
<gene>
    <name evidence="5" type="ORF">GFN93_01795</name>
</gene>
<dbReference type="CDD" id="cd06661">
    <property type="entry name" value="GGCT_like"/>
    <property type="match status" value="1"/>
</dbReference>
<dbReference type="GO" id="GO:0016740">
    <property type="term" value="F:transferase activity"/>
    <property type="evidence" value="ECO:0007669"/>
    <property type="project" value="UniProtKB-KW"/>
</dbReference>
<dbReference type="InterPro" id="IPR039126">
    <property type="entry name" value="GGACT"/>
</dbReference>
<dbReference type="Pfam" id="PF06094">
    <property type="entry name" value="GGACT"/>
    <property type="match status" value="1"/>
</dbReference>
<feature type="active site" description="Proton acceptor" evidence="2">
    <location>
        <position position="72"/>
    </location>
</feature>
<sequence length="114" mass="13098">MLVFVYGTLKRGDSNHHYLRRARFVGESLSPPHFQLFDLGAYPGAWMPGEECLQGEVYEVGALTLASLDHLEEVPRVYRRETLQTEYGEAFVYVLQRMPRGARRCRSGCWKGSE</sequence>
<proteinExistence type="inferred from homology"/>
<protein>
    <recommendedName>
        <fullName evidence="3">Gamma-glutamylcyclotransferase family protein</fullName>
    </recommendedName>
</protein>
<keyword evidence="6" id="KW-1185">Reference proteome</keyword>
<comment type="caution">
    <text evidence="5">The sequence shown here is derived from an EMBL/GenBank/DDBJ whole genome shotgun (WGS) entry which is preliminary data.</text>
</comment>
<evidence type="ECO:0000256" key="2">
    <source>
        <dbReference type="PIRSR" id="PIRSR639126-1"/>
    </source>
</evidence>
<name>A0A6N7LPM4_9GAMM</name>
<evidence type="ECO:0000256" key="3">
    <source>
        <dbReference type="RuleBase" id="RU367036"/>
    </source>
</evidence>
<dbReference type="EMBL" id="WIRE01000001">
    <property type="protein sequence ID" value="MQX51963.1"/>
    <property type="molecule type" value="Genomic_DNA"/>
</dbReference>